<dbReference type="PROSITE" id="PS50801">
    <property type="entry name" value="STAS"/>
    <property type="match status" value="1"/>
</dbReference>
<dbReference type="GO" id="GO:0043856">
    <property type="term" value="F:anti-sigma factor antagonist activity"/>
    <property type="evidence" value="ECO:0007669"/>
    <property type="project" value="InterPro"/>
</dbReference>
<keyword evidence="5" id="KW-1185">Reference proteome</keyword>
<organism evidence="4 5">
    <name type="scientific">Calothrix parasitica NIES-267</name>
    <dbReference type="NCBI Taxonomy" id="1973488"/>
    <lineage>
        <taxon>Bacteria</taxon>
        <taxon>Bacillati</taxon>
        <taxon>Cyanobacteriota</taxon>
        <taxon>Cyanophyceae</taxon>
        <taxon>Nostocales</taxon>
        <taxon>Calotrichaceae</taxon>
        <taxon>Calothrix</taxon>
    </lineage>
</organism>
<dbReference type="InterPro" id="IPR003658">
    <property type="entry name" value="Anti-sigma_ant"/>
</dbReference>
<dbReference type="Gene3D" id="3.30.750.24">
    <property type="entry name" value="STAS domain"/>
    <property type="match status" value="1"/>
</dbReference>
<gene>
    <name evidence="4" type="ORF">NIES267_43050</name>
</gene>
<feature type="domain" description="STAS" evidence="3">
    <location>
        <begin position="3"/>
        <end position="111"/>
    </location>
</feature>
<dbReference type="Proteomes" id="UP000218418">
    <property type="component" value="Chromosome"/>
</dbReference>
<dbReference type="CDD" id="cd07043">
    <property type="entry name" value="STAS_anti-anti-sigma_factors"/>
    <property type="match status" value="1"/>
</dbReference>
<dbReference type="PANTHER" id="PTHR33495:SF14">
    <property type="entry name" value="ANTI-SIGMA FACTOR ANTAGONIST"/>
    <property type="match status" value="1"/>
</dbReference>
<dbReference type="InterPro" id="IPR002645">
    <property type="entry name" value="STAS_dom"/>
</dbReference>
<dbReference type="InterPro" id="IPR036513">
    <property type="entry name" value="STAS_dom_sf"/>
</dbReference>
<accession>A0A1Z4LUR1</accession>
<name>A0A1Z4LUR1_9CYAN</name>
<dbReference type="PANTHER" id="PTHR33495">
    <property type="entry name" value="ANTI-SIGMA FACTOR ANTAGONIST TM_1081-RELATED-RELATED"/>
    <property type="match status" value="1"/>
</dbReference>
<reference evidence="4 5" key="1">
    <citation type="submission" date="2017-06" db="EMBL/GenBank/DDBJ databases">
        <title>Genome sequencing of cyanobaciteial culture collection at National Institute for Environmental Studies (NIES).</title>
        <authorList>
            <person name="Hirose Y."/>
            <person name="Shimura Y."/>
            <person name="Fujisawa T."/>
            <person name="Nakamura Y."/>
            <person name="Kawachi M."/>
        </authorList>
    </citation>
    <scope>NUCLEOTIDE SEQUENCE [LARGE SCALE GENOMIC DNA]</scope>
    <source>
        <strain evidence="4 5">NIES-267</strain>
    </source>
</reference>
<dbReference type="EMBL" id="AP018227">
    <property type="protein sequence ID" value="BAY84808.1"/>
    <property type="molecule type" value="Genomic_DNA"/>
</dbReference>
<dbReference type="NCBIfam" id="TIGR00377">
    <property type="entry name" value="ant_ant_sig"/>
    <property type="match status" value="1"/>
</dbReference>
<evidence type="ECO:0000256" key="2">
    <source>
        <dbReference type="RuleBase" id="RU003749"/>
    </source>
</evidence>
<sequence>MEFNAILETTENTAKIILSGELKASTAPTFKTEVEKAAATNPQRLVLVMKDLSYMASAGLRVLIFAKQKMGANVDIYIIAPQEMVMDTIKKTGFHHSVKIMDEYDNDKVEA</sequence>
<dbReference type="OrthoDB" id="9794628at2"/>
<evidence type="ECO:0000256" key="1">
    <source>
        <dbReference type="ARBA" id="ARBA00009013"/>
    </source>
</evidence>
<dbReference type="AlphaFoldDB" id="A0A1Z4LUR1"/>
<protein>
    <recommendedName>
        <fullName evidence="2">Anti-sigma factor antagonist</fullName>
    </recommendedName>
</protein>
<dbReference type="Pfam" id="PF01740">
    <property type="entry name" value="STAS"/>
    <property type="match status" value="1"/>
</dbReference>
<proteinExistence type="inferred from homology"/>
<evidence type="ECO:0000313" key="4">
    <source>
        <dbReference type="EMBL" id="BAY84808.1"/>
    </source>
</evidence>
<evidence type="ECO:0000259" key="3">
    <source>
        <dbReference type="PROSITE" id="PS50801"/>
    </source>
</evidence>
<dbReference type="SUPFAM" id="SSF52091">
    <property type="entry name" value="SpoIIaa-like"/>
    <property type="match status" value="1"/>
</dbReference>
<comment type="similarity">
    <text evidence="1 2">Belongs to the anti-sigma-factor antagonist family.</text>
</comment>
<evidence type="ECO:0000313" key="5">
    <source>
        <dbReference type="Proteomes" id="UP000218418"/>
    </source>
</evidence>